<dbReference type="PROSITE" id="PS52004">
    <property type="entry name" value="KS3_2"/>
    <property type="match status" value="1"/>
</dbReference>
<evidence type="ECO:0000256" key="3">
    <source>
        <dbReference type="ARBA" id="ARBA00022603"/>
    </source>
</evidence>
<dbReference type="Gene3D" id="3.10.129.110">
    <property type="entry name" value="Polyketide synthase dehydratase"/>
    <property type="match status" value="1"/>
</dbReference>
<dbReference type="InterPro" id="IPR049551">
    <property type="entry name" value="PKS_DH_C"/>
</dbReference>
<evidence type="ECO:0000256" key="1">
    <source>
        <dbReference type="ARBA" id="ARBA00022450"/>
    </source>
</evidence>
<dbReference type="InterPro" id="IPR001227">
    <property type="entry name" value="Ac_transferase_dom_sf"/>
</dbReference>
<evidence type="ECO:0000259" key="9">
    <source>
        <dbReference type="PROSITE" id="PS52004"/>
    </source>
</evidence>
<dbReference type="SUPFAM" id="SSF55048">
    <property type="entry name" value="Probable ACP-binding domain of malonyl-CoA ACP transacylase"/>
    <property type="match status" value="1"/>
</dbReference>
<evidence type="ECO:0000256" key="4">
    <source>
        <dbReference type="ARBA" id="ARBA00022679"/>
    </source>
</evidence>
<feature type="compositionally biased region" description="Low complexity" evidence="8">
    <location>
        <begin position="2232"/>
        <end position="2246"/>
    </location>
</feature>
<dbReference type="GO" id="GO:0004312">
    <property type="term" value="F:fatty acid synthase activity"/>
    <property type="evidence" value="ECO:0007669"/>
    <property type="project" value="TreeGrafter"/>
</dbReference>
<dbReference type="InterPro" id="IPR050091">
    <property type="entry name" value="PKS_NRPS_Biosynth_Enz"/>
</dbReference>
<dbReference type="InterPro" id="IPR014043">
    <property type="entry name" value="Acyl_transferase_dom"/>
</dbReference>
<dbReference type="Pfam" id="PF00698">
    <property type="entry name" value="Acyl_transf_1"/>
    <property type="match status" value="1"/>
</dbReference>
<dbReference type="Pfam" id="PF14765">
    <property type="entry name" value="PS-DH"/>
    <property type="match status" value="1"/>
</dbReference>
<dbReference type="Pfam" id="PF00109">
    <property type="entry name" value="ketoacyl-synt"/>
    <property type="match status" value="1"/>
</dbReference>
<protein>
    <submittedName>
        <fullName evidence="11">Lovastatin diketide synthase LovF 1</fullName>
    </submittedName>
</protein>
<dbReference type="SUPFAM" id="SSF50129">
    <property type="entry name" value="GroES-like"/>
    <property type="match status" value="1"/>
</dbReference>
<dbReference type="Gene3D" id="3.40.50.150">
    <property type="entry name" value="Vaccinia Virus protein VP39"/>
    <property type="match status" value="1"/>
</dbReference>
<feature type="domain" description="PKS/mFAS DH" evidence="10">
    <location>
        <begin position="899"/>
        <end position="1182"/>
    </location>
</feature>
<dbReference type="InterPro" id="IPR013968">
    <property type="entry name" value="PKS_KR"/>
</dbReference>
<dbReference type="SUPFAM" id="SSF53901">
    <property type="entry name" value="Thiolase-like"/>
    <property type="match status" value="1"/>
</dbReference>
<dbReference type="InterPro" id="IPR049552">
    <property type="entry name" value="PKS_DH_N"/>
</dbReference>
<dbReference type="EMBL" id="WIGN01000065">
    <property type="protein sequence ID" value="KAF6812274.1"/>
    <property type="molecule type" value="Genomic_DNA"/>
</dbReference>
<dbReference type="InterPro" id="IPR057326">
    <property type="entry name" value="KR_dom"/>
</dbReference>
<keyword evidence="12" id="KW-1185">Reference proteome</keyword>
<dbReference type="InterPro" id="IPR016039">
    <property type="entry name" value="Thiolase-like"/>
</dbReference>
<feature type="compositionally biased region" description="Polar residues" evidence="8">
    <location>
        <begin position="2250"/>
        <end position="2265"/>
    </location>
</feature>
<evidence type="ECO:0000256" key="8">
    <source>
        <dbReference type="SAM" id="MobiDB-lite"/>
    </source>
</evidence>
<dbReference type="InterPro" id="IPR020807">
    <property type="entry name" value="PKS_DH"/>
</dbReference>
<dbReference type="InterPro" id="IPR036291">
    <property type="entry name" value="NAD(P)-bd_dom_sf"/>
</dbReference>
<dbReference type="InterPro" id="IPR029063">
    <property type="entry name" value="SAM-dependent_MTases_sf"/>
</dbReference>
<dbReference type="InterPro" id="IPR014030">
    <property type="entry name" value="Ketoacyl_synth_N"/>
</dbReference>
<dbReference type="CDD" id="cd05195">
    <property type="entry name" value="enoyl_red"/>
    <property type="match status" value="1"/>
</dbReference>
<dbReference type="Gene3D" id="3.90.180.10">
    <property type="entry name" value="Medium-chain alcohol dehydrogenases, catalytic domain"/>
    <property type="match status" value="2"/>
</dbReference>
<dbReference type="InterPro" id="IPR020841">
    <property type="entry name" value="PKS_Beta-ketoAc_synthase_dom"/>
</dbReference>
<dbReference type="InterPro" id="IPR016035">
    <property type="entry name" value="Acyl_Trfase/lysoPLipase"/>
</dbReference>
<dbReference type="PROSITE" id="PS52019">
    <property type="entry name" value="PKS_MFAS_DH"/>
    <property type="match status" value="1"/>
</dbReference>
<dbReference type="Gene3D" id="3.40.366.10">
    <property type="entry name" value="Malonyl-Coenzyme A Acyl Carrier Protein, domain 2"/>
    <property type="match status" value="1"/>
</dbReference>
<dbReference type="InterPro" id="IPR011032">
    <property type="entry name" value="GroES-like_sf"/>
</dbReference>
<dbReference type="SUPFAM" id="SSF51735">
    <property type="entry name" value="NAD(P)-binding Rossmann-fold domains"/>
    <property type="match status" value="2"/>
</dbReference>
<feature type="domain" description="Ketosynthase family 3 (KS3)" evidence="9">
    <location>
        <begin position="16"/>
        <end position="434"/>
    </location>
</feature>
<dbReference type="Pfam" id="PF08659">
    <property type="entry name" value="KR"/>
    <property type="match status" value="1"/>
</dbReference>
<dbReference type="GO" id="GO:0044550">
    <property type="term" value="P:secondary metabolite biosynthetic process"/>
    <property type="evidence" value="ECO:0007669"/>
    <property type="project" value="UniProtKB-ARBA"/>
</dbReference>
<dbReference type="Pfam" id="PF16197">
    <property type="entry name" value="KAsynt_C_assoc"/>
    <property type="match status" value="1"/>
</dbReference>
<dbReference type="GO" id="GO:0008168">
    <property type="term" value="F:methyltransferase activity"/>
    <property type="evidence" value="ECO:0007669"/>
    <property type="project" value="UniProtKB-KW"/>
</dbReference>
<dbReference type="Pfam" id="PF21089">
    <property type="entry name" value="PKS_DH_N"/>
    <property type="match status" value="1"/>
</dbReference>
<feature type="region of interest" description="C-terminal hotdog fold" evidence="7">
    <location>
        <begin position="1038"/>
        <end position="1182"/>
    </location>
</feature>
<organism evidence="11 12">
    <name type="scientific">Colletotrichum sojae</name>
    <dbReference type="NCBI Taxonomy" id="2175907"/>
    <lineage>
        <taxon>Eukaryota</taxon>
        <taxon>Fungi</taxon>
        <taxon>Dikarya</taxon>
        <taxon>Ascomycota</taxon>
        <taxon>Pezizomycotina</taxon>
        <taxon>Sordariomycetes</taxon>
        <taxon>Hypocreomycetidae</taxon>
        <taxon>Glomerellales</taxon>
        <taxon>Glomerellaceae</taxon>
        <taxon>Colletotrichum</taxon>
        <taxon>Colletotrichum orchidearum species complex</taxon>
    </lineage>
</organism>
<dbReference type="InterPro" id="IPR032821">
    <property type="entry name" value="PKS_assoc"/>
</dbReference>
<keyword evidence="3" id="KW-0489">Methyltransferase</keyword>
<reference evidence="11 12" key="1">
    <citation type="journal article" date="2020" name="Phytopathology">
        <title>Genome Sequence Resources of Colletotrichum truncatum, C. plurivorum, C. musicola, and C. sojae: Four Species Pathogenic to Soybean (Glycine max).</title>
        <authorList>
            <person name="Rogerio F."/>
            <person name="Boufleur T.R."/>
            <person name="Ciampi-Guillardi M."/>
            <person name="Sukno S.A."/>
            <person name="Thon M.R."/>
            <person name="Massola Junior N.S."/>
            <person name="Baroncelli R."/>
        </authorList>
    </citation>
    <scope>NUCLEOTIDE SEQUENCE [LARGE SCALE GENOMIC DNA]</scope>
    <source>
        <strain evidence="11 12">LFN0009</strain>
    </source>
</reference>
<sequence length="2400" mass="263646">MDAQSSNPVSHETPPFEPIAIIGMGMRLPGRVHNAADYWDLLLNGKSGRCRVPKSRYNVGAWYGPGRIGHVPTKEGYFLEELDLARVDPSFWSFTTQEAELMDPRQRLFLEVAYEALQTAGDTSFRGRDVGVYVGTMGEDWSQLDMHDEQNLNQVRPDVYGDYIIANRASYEFDLTGPSIMVRTACSASLVALHMACQGLQGGDCTSALVGGVNLILNPRDTAAMHQQGVLSPTAECRTFDAGADGFARGEGISAIYIKKLSDAVRDGDTIRAVIRSTCVSGNGRTPGLTTPSPRSHEKLMRRGHEIAGIKDLSKTAMVECHGTGTVVGDPLEVSAIANIWGDHGIYIGSVKPNIGHGEGASGLSSVIKMVLALENSTIPPNINFETPNPKIPWEEARLKVPTKPLPWPADRHERVSVNSFGIGGSNAHVLLESAACFGVPPAKHGQDQKPPSHSQRLLVFSARHSDSVKASADAVGEYLNARPGKLNDIAYTLGVRRETHNYRSYSVIDDDNRLVQLSQIQKSANSPKALIWVFTGQGAQYAQMGKELLEQEPLFQRRIRELDDVLAALPNPPPWKLKDLLLAPKQQSRLSEAELSQPCLIAIQVALVDLLRSWGVTPTAVVGHSSGETAAGYASGAITAEDAIRIAYHRGQITRLIKAAHKGSMAAVGLGRDQVERFLKPGVIIGCENSPSNVTLSGDADVLEIVMQDIRMGYPDTLVRSLRVECGYHSHHMQAAASDFTSRLEGLFQPKKPTIPFYSSVTGELHTDMSPSYWVKNVVSPVLFSTAVQSILDDYAAPTFIELGPHSALAGPTRQILKSRNMNAAYIPTLIRNEDPVSFVLKTAGELWAAGVDIDLGAVIPHGELLTDLPTYQWHYDGEYWLETRLSRCWRLREFDHHEILGTRLAQTSDLCPVWRCNLRVEDVPWLRDHVVLGETVFPAAGFVTMIGEAVRQLTASVDYTVRHVRLSAALVLTDRPVEIVTSLYPSQTTSSPGSSCYSFSISSLSHGGKVWVEHATGECSDGSQQNQTAPEFASLPRKTSPSSFYRTWKRFGLGYGKRFRNIVEASSDVSRPEAVATLETQLSAYEKAAYFMHPTMLDCSLHFGMIPACIGLERNFKQLAVPTYIEELYVGKSAEQVQVRGTADLSDSSRKTDITGACGGQVVLNVRGLEVSAIDTPVAPDDDDPHAGGVLDWKPDVDFLEPTQVLGRRDFGACTGFLDKLVLACIVESRARLQFLPATRPHLVEFKSWLDASYRQALTGEYSEVLTAFEVATTSSTLRQALIVEMLQACRGTAAERLALEVYRYYESCAESFTSERGSTLIQPPANVTAESQDFLDDVDFGSFVSLLGYKRFEMRVLHIGTASEEGVKRLISMLSPPEYSHKLYSTIVFAGNAAEPSASMKEVFDGLPAVGYRQLDIETDPTLQGFKPESFDLVLRFETTLSQTSNAAMENMRKLLKPIGRLVLRQPNPSSKALRYIFGLHNESDAQVDNSSQQKIRESLISAGFDGSVAATFSGEHSILTIAEPFLDNSRPDRASIVCQDPNHEVVQEATRALLSRGVDLDFFEVGQELPRGQPVLCLLDLEGPFLINMTSEQWEGLKRTIFSAQDEKFVWVTGASQIACSNPDYSLVLGAARSLRRELSMDLMTLELEKFDMNGWNAMVSVFESLGQRFATGEVDPDSEYAYFRGSLHVCRFHPTRVYDQLREACGESPKSLNIAKSGESQATKWVEIESVPVQGNVVEVEVKAVGLRAQVSDSSSGCLGCEGSGIVRRVGPEACRVRPGDRVAFTSESSFSTSVILNEAMCARFPETMSYEEAASTPYSYGTAVHALMERGNLRKSQIFCTVETQEQKGYLESTYELATDRIFGRHDVFLLPKIHRLTGSRGVDVVFDGASERSLQTLWDCLAPFGSLIRFGKIDHPDSSFYLKHLNRNRTLVSLDMDELRTQKPSECNRLLEQAFLFRRLSLNEPSQPITTFEASNHIEAFNFMQKRQHIGHVVVTLPENISDISALPRKPRMKLRPDRTYVFVGGLGGLGQATARFLAENGARNIIFFSRSAEKVADCHPEYFEELRGLGCAVHAVSGSVNEMTDVVKMINSANTPIGGVLQAAMVLQTAVNPKVQGTWNLHNALQAQSEPLDFFFLFSSLSGLGGQIGQANYAAGNAFLDAFVQFRHSQGLACSVLDIGIMEDIGVLARETDRLEALRATSQHCLHEQDLLDALELMIRRSRPSSSSHDSAPHDISAGYANPSQVSIGMRSSSTRVTGWHKDPRTGFMKGATSPDVVDLDPNSTTDGGKQQQSLRDFLRACRSSPERLASDDAKAYLAREIAGALRGFTMREDEEDVDLSVPLQTDSLVTVELRNWLRRTMGVSFTVMELRAAESIFALGSAAAEKLSAVE</sequence>
<evidence type="ECO:0000256" key="2">
    <source>
        <dbReference type="ARBA" id="ARBA00022553"/>
    </source>
</evidence>
<dbReference type="CDD" id="cd00833">
    <property type="entry name" value="PKS"/>
    <property type="match status" value="1"/>
</dbReference>
<dbReference type="SMART" id="SM00822">
    <property type="entry name" value="PKS_KR"/>
    <property type="match status" value="1"/>
</dbReference>
<name>A0A8H6JFL5_9PEZI</name>
<evidence type="ECO:0000313" key="11">
    <source>
        <dbReference type="EMBL" id="KAF6812274.1"/>
    </source>
</evidence>
<dbReference type="Gene3D" id="3.40.50.720">
    <property type="entry name" value="NAD(P)-binding Rossmann-like Domain"/>
    <property type="match status" value="2"/>
</dbReference>
<dbReference type="SMART" id="SM00825">
    <property type="entry name" value="PKS_KS"/>
    <property type="match status" value="1"/>
</dbReference>
<dbReference type="Proteomes" id="UP000652219">
    <property type="component" value="Unassembled WGS sequence"/>
</dbReference>
<evidence type="ECO:0000259" key="10">
    <source>
        <dbReference type="PROSITE" id="PS52019"/>
    </source>
</evidence>
<feature type="active site" description="Proton acceptor; for dehydratase activity" evidence="7">
    <location>
        <position position="931"/>
    </location>
</feature>
<dbReference type="InterPro" id="IPR016036">
    <property type="entry name" value="Malonyl_transacylase_ACP-bd"/>
</dbReference>
<keyword evidence="6" id="KW-0511">Multifunctional enzyme</keyword>
<dbReference type="InterPro" id="IPR042104">
    <property type="entry name" value="PKS_dehydratase_sf"/>
</dbReference>
<dbReference type="PANTHER" id="PTHR43775:SF49">
    <property type="entry name" value="SYNTHASE, PUTATIVE (JCVI)-RELATED"/>
    <property type="match status" value="1"/>
</dbReference>
<dbReference type="GO" id="GO:0016491">
    <property type="term" value="F:oxidoreductase activity"/>
    <property type="evidence" value="ECO:0007669"/>
    <property type="project" value="UniProtKB-KW"/>
</dbReference>
<dbReference type="SMART" id="SM00827">
    <property type="entry name" value="PKS_AT"/>
    <property type="match status" value="1"/>
</dbReference>
<feature type="region of interest" description="Disordered" evidence="8">
    <location>
        <begin position="2230"/>
        <end position="2301"/>
    </location>
</feature>
<dbReference type="Pfam" id="PF02801">
    <property type="entry name" value="Ketoacyl-synt_C"/>
    <property type="match status" value="1"/>
</dbReference>
<evidence type="ECO:0000256" key="5">
    <source>
        <dbReference type="ARBA" id="ARBA00023002"/>
    </source>
</evidence>
<dbReference type="SMART" id="SM00829">
    <property type="entry name" value="PKS_ER"/>
    <property type="match status" value="1"/>
</dbReference>
<dbReference type="Gene3D" id="3.40.47.10">
    <property type="match status" value="1"/>
</dbReference>
<evidence type="ECO:0000256" key="7">
    <source>
        <dbReference type="PROSITE-ProRule" id="PRU01363"/>
    </source>
</evidence>
<dbReference type="GO" id="GO:0006633">
    <property type="term" value="P:fatty acid biosynthetic process"/>
    <property type="evidence" value="ECO:0007669"/>
    <property type="project" value="TreeGrafter"/>
</dbReference>
<proteinExistence type="predicted"/>
<dbReference type="InterPro" id="IPR014031">
    <property type="entry name" value="Ketoacyl_synth_C"/>
</dbReference>
<evidence type="ECO:0000256" key="6">
    <source>
        <dbReference type="ARBA" id="ARBA00023268"/>
    </source>
</evidence>
<gene>
    <name evidence="11" type="ORF">CSOJ01_05263</name>
</gene>
<keyword evidence="2" id="KW-0597">Phosphoprotein</keyword>
<dbReference type="InterPro" id="IPR049900">
    <property type="entry name" value="PKS_mFAS_DH"/>
</dbReference>
<dbReference type="SUPFAM" id="SSF52151">
    <property type="entry name" value="FabD/lysophospholipase-like"/>
    <property type="match status" value="1"/>
</dbReference>
<dbReference type="SUPFAM" id="SSF53335">
    <property type="entry name" value="S-adenosyl-L-methionine-dependent methyltransferases"/>
    <property type="match status" value="1"/>
</dbReference>
<dbReference type="Gene3D" id="3.30.70.3290">
    <property type="match status" value="1"/>
</dbReference>
<feature type="compositionally biased region" description="Polar residues" evidence="8">
    <location>
        <begin position="2290"/>
        <end position="2301"/>
    </location>
</feature>
<feature type="region of interest" description="N-terminal hotdog fold" evidence="7">
    <location>
        <begin position="899"/>
        <end position="1028"/>
    </location>
</feature>
<dbReference type="GO" id="GO:0032259">
    <property type="term" value="P:methylation"/>
    <property type="evidence" value="ECO:0007669"/>
    <property type="project" value="UniProtKB-KW"/>
</dbReference>
<keyword evidence="4" id="KW-0808">Transferase</keyword>
<dbReference type="PANTHER" id="PTHR43775">
    <property type="entry name" value="FATTY ACID SYNTHASE"/>
    <property type="match status" value="1"/>
</dbReference>
<dbReference type="InterPro" id="IPR020843">
    <property type="entry name" value="ER"/>
</dbReference>
<evidence type="ECO:0000313" key="12">
    <source>
        <dbReference type="Proteomes" id="UP000652219"/>
    </source>
</evidence>
<feature type="active site" description="Proton donor; for dehydratase activity" evidence="7">
    <location>
        <position position="1100"/>
    </location>
</feature>
<comment type="caution">
    <text evidence="11">The sequence shown here is derived from an EMBL/GenBank/DDBJ whole genome shotgun (WGS) entry which is preliminary data.</text>
</comment>
<keyword evidence="1" id="KW-0596">Phosphopantetheine</keyword>
<keyword evidence="5" id="KW-0560">Oxidoreductase</keyword>
<accession>A0A8H6JFL5</accession>
<dbReference type="SMART" id="SM00826">
    <property type="entry name" value="PKS_DH"/>
    <property type="match status" value="1"/>
</dbReference>